<evidence type="ECO:0000256" key="10">
    <source>
        <dbReference type="ARBA" id="ARBA00023310"/>
    </source>
</evidence>
<evidence type="ECO:0000256" key="11">
    <source>
        <dbReference type="ARBA" id="ARBA00025198"/>
    </source>
</evidence>
<dbReference type="CDD" id="cd06503">
    <property type="entry name" value="ATP-synt_Fo_b"/>
    <property type="match status" value="1"/>
</dbReference>
<evidence type="ECO:0000256" key="4">
    <source>
        <dbReference type="ARBA" id="ARBA00022547"/>
    </source>
</evidence>
<keyword evidence="5 13" id="KW-0812">Transmembrane</keyword>
<evidence type="ECO:0000313" key="16">
    <source>
        <dbReference type="EMBL" id="NKZ20312.1"/>
    </source>
</evidence>
<keyword evidence="4 13" id="KW-0138">CF(0)</keyword>
<keyword evidence="6 13" id="KW-0375">Hydrogen ion transport</keyword>
<dbReference type="GO" id="GO:0045259">
    <property type="term" value="C:proton-transporting ATP synthase complex"/>
    <property type="evidence" value="ECO:0007669"/>
    <property type="project" value="UniProtKB-KW"/>
</dbReference>
<keyword evidence="17" id="KW-1185">Reference proteome</keyword>
<comment type="similarity">
    <text evidence="1 13 14">Belongs to the ATPase B chain family.</text>
</comment>
<keyword evidence="3 13" id="KW-1003">Cell membrane</keyword>
<dbReference type="HAMAP" id="MF_01398">
    <property type="entry name" value="ATP_synth_b_bprime"/>
    <property type="match status" value="1"/>
</dbReference>
<keyword evidence="15" id="KW-0175">Coiled coil</keyword>
<evidence type="ECO:0000256" key="15">
    <source>
        <dbReference type="SAM" id="Coils"/>
    </source>
</evidence>
<keyword evidence="7 13" id="KW-1133">Transmembrane helix</keyword>
<comment type="function">
    <text evidence="13">Component of the F(0) channel, it forms part of the peripheral stalk, linking F(1) to F(0).</text>
</comment>
<dbReference type="NCBIfam" id="TIGR01144">
    <property type="entry name" value="ATP_synt_b"/>
    <property type="match status" value="1"/>
</dbReference>
<evidence type="ECO:0000256" key="1">
    <source>
        <dbReference type="ARBA" id="ARBA00005513"/>
    </source>
</evidence>
<evidence type="ECO:0000256" key="5">
    <source>
        <dbReference type="ARBA" id="ARBA00022692"/>
    </source>
</evidence>
<evidence type="ECO:0000256" key="6">
    <source>
        <dbReference type="ARBA" id="ARBA00022781"/>
    </source>
</evidence>
<sequence length="168" mass="18887">MLTIVGSSALGTMIGHFIIVTGAFTLLFVLLRLFAWEKITGIFEKRAQYITEEIDRAEEAKKEATALVRQRQAELSDVRKVADGILLEAKQTGEAMKSRLLADAEKQVEQMKEKAEKDIARKQAEALAAMREEVSTMSLELAQQILMKELDPMAQSDLIDRYLEKLGE</sequence>
<protein>
    <recommendedName>
        <fullName evidence="13">ATP synthase subunit b</fullName>
    </recommendedName>
    <alternativeName>
        <fullName evidence="13">ATP synthase F(0) sector subunit b</fullName>
    </alternativeName>
    <alternativeName>
        <fullName evidence="13">ATPase subunit I</fullName>
    </alternativeName>
    <alternativeName>
        <fullName evidence="13">F-type ATPase subunit b</fullName>
        <shortName evidence="13">F-ATPase subunit b</shortName>
    </alternativeName>
</protein>
<dbReference type="PANTHER" id="PTHR33445:SF1">
    <property type="entry name" value="ATP SYNTHASE SUBUNIT B"/>
    <property type="match status" value="1"/>
</dbReference>
<dbReference type="InterPro" id="IPR002146">
    <property type="entry name" value="ATP_synth_b/b'su_bac/chlpt"/>
</dbReference>
<dbReference type="RefSeq" id="WP_168549071.1">
    <property type="nucleotide sequence ID" value="NZ_JAAXPR010000008.1"/>
</dbReference>
<proteinExistence type="inferred from homology"/>
<dbReference type="GO" id="GO:0012505">
    <property type="term" value="C:endomembrane system"/>
    <property type="evidence" value="ECO:0007669"/>
    <property type="project" value="UniProtKB-SubCell"/>
</dbReference>
<evidence type="ECO:0000256" key="14">
    <source>
        <dbReference type="RuleBase" id="RU003848"/>
    </source>
</evidence>
<dbReference type="GO" id="GO:0005886">
    <property type="term" value="C:plasma membrane"/>
    <property type="evidence" value="ECO:0007669"/>
    <property type="project" value="UniProtKB-SubCell"/>
</dbReference>
<dbReference type="InterPro" id="IPR050059">
    <property type="entry name" value="ATP_synthase_B_chain"/>
</dbReference>
<evidence type="ECO:0000256" key="7">
    <source>
        <dbReference type="ARBA" id="ARBA00022989"/>
    </source>
</evidence>
<dbReference type="InterPro" id="IPR005864">
    <property type="entry name" value="ATP_synth_F0_bsu_bac"/>
</dbReference>
<dbReference type="GO" id="GO:0046961">
    <property type="term" value="F:proton-transporting ATPase activity, rotational mechanism"/>
    <property type="evidence" value="ECO:0007669"/>
    <property type="project" value="TreeGrafter"/>
</dbReference>
<dbReference type="AlphaFoldDB" id="A0A7X6S108"/>
<feature type="transmembrane region" description="Helical" evidence="13">
    <location>
        <begin position="12"/>
        <end position="35"/>
    </location>
</feature>
<comment type="function">
    <text evidence="11 13">F(1)F(0) ATP synthase produces ATP from ADP in the presence of a proton or sodium gradient. F-type ATPases consist of two structural domains, F(1) containing the extramembraneous catalytic core and F(0) containing the membrane proton channel, linked together by a central stalk and a peripheral stalk. During catalysis, ATP synthesis in the catalytic domain of F(1) is coupled via a rotary mechanism of the central stalk subunits to proton translocation.</text>
</comment>
<keyword evidence="2 13" id="KW-0813">Transport</keyword>
<dbReference type="GO" id="GO:0046933">
    <property type="term" value="F:proton-transporting ATP synthase activity, rotational mechanism"/>
    <property type="evidence" value="ECO:0007669"/>
    <property type="project" value="UniProtKB-UniRule"/>
</dbReference>
<dbReference type="EMBL" id="JAAXPR010000008">
    <property type="protein sequence ID" value="NKZ20312.1"/>
    <property type="molecule type" value="Genomic_DNA"/>
</dbReference>
<name>A0A7X6S108_9STRE</name>
<comment type="caution">
    <text evidence="16">The sequence shown here is derived from an EMBL/GenBank/DDBJ whole genome shotgun (WGS) entry which is preliminary data.</text>
</comment>
<evidence type="ECO:0000256" key="8">
    <source>
        <dbReference type="ARBA" id="ARBA00023065"/>
    </source>
</evidence>
<organism evidence="16 17">
    <name type="scientific">Streptococcus ovuberis</name>
    <dbReference type="NCBI Taxonomy" id="1936207"/>
    <lineage>
        <taxon>Bacteria</taxon>
        <taxon>Bacillati</taxon>
        <taxon>Bacillota</taxon>
        <taxon>Bacilli</taxon>
        <taxon>Lactobacillales</taxon>
        <taxon>Streptococcaceae</taxon>
        <taxon>Streptococcus</taxon>
    </lineage>
</organism>
<dbReference type="Pfam" id="PF00430">
    <property type="entry name" value="ATP-synt_B"/>
    <property type="match status" value="1"/>
</dbReference>
<comment type="subcellular location">
    <subcellularLocation>
        <location evidence="13">Cell membrane</location>
        <topology evidence="13">Single-pass membrane protein</topology>
    </subcellularLocation>
    <subcellularLocation>
        <location evidence="12">Endomembrane system</location>
        <topology evidence="12">Single-pass membrane protein</topology>
    </subcellularLocation>
</comment>
<evidence type="ECO:0000313" key="17">
    <source>
        <dbReference type="Proteomes" id="UP000522720"/>
    </source>
</evidence>
<dbReference type="Proteomes" id="UP000522720">
    <property type="component" value="Unassembled WGS sequence"/>
</dbReference>
<evidence type="ECO:0000256" key="3">
    <source>
        <dbReference type="ARBA" id="ARBA00022475"/>
    </source>
</evidence>
<evidence type="ECO:0000256" key="2">
    <source>
        <dbReference type="ARBA" id="ARBA00022448"/>
    </source>
</evidence>
<keyword evidence="9 13" id="KW-0472">Membrane</keyword>
<reference evidence="16 17" key="1">
    <citation type="submission" date="2020-04" db="EMBL/GenBank/DDBJ databases">
        <title>MicrobeNet Type strains.</title>
        <authorList>
            <person name="Nicholson A.C."/>
        </authorList>
    </citation>
    <scope>NUCLEOTIDE SEQUENCE [LARGE SCALE GENOMIC DNA]</scope>
    <source>
        <strain evidence="16 17">CCUG 69612</strain>
    </source>
</reference>
<feature type="coiled-coil region" evidence="15">
    <location>
        <begin position="47"/>
        <end position="132"/>
    </location>
</feature>
<evidence type="ECO:0000256" key="9">
    <source>
        <dbReference type="ARBA" id="ARBA00023136"/>
    </source>
</evidence>
<evidence type="ECO:0000256" key="13">
    <source>
        <dbReference type="HAMAP-Rule" id="MF_01398"/>
    </source>
</evidence>
<keyword evidence="8 13" id="KW-0406">Ion transport</keyword>
<dbReference type="PANTHER" id="PTHR33445">
    <property type="entry name" value="ATP SYNTHASE SUBUNIT B', CHLOROPLASTIC"/>
    <property type="match status" value="1"/>
</dbReference>
<accession>A0A7X6S108</accession>
<evidence type="ECO:0000256" key="12">
    <source>
        <dbReference type="ARBA" id="ARBA00037847"/>
    </source>
</evidence>
<gene>
    <name evidence="13 16" type="primary">atpF</name>
    <name evidence="16" type="ORF">HF992_05555</name>
</gene>
<comment type="subunit">
    <text evidence="13">F-type ATPases have 2 components, F(1) - the catalytic core - and F(0) - the membrane proton channel. F(1) has five subunits: alpha(3), beta(3), gamma(1), delta(1), epsilon(1). F(0) has three main subunits: a(1), b(2) and c(10-14). The alpha and beta chains form an alternating ring which encloses part of the gamma chain. F(1) is attached to F(0) by a central stalk formed by the gamma and epsilon chains, while a peripheral stalk is formed by the delta and b chains.</text>
</comment>
<keyword evidence="10 13" id="KW-0066">ATP synthesis</keyword>